<feature type="non-terminal residue" evidence="3">
    <location>
        <position position="552"/>
    </location>
</feature>
<sequence>VDKNASGGEEGTESKVKEEFSSKSSSNKGGSTLATNGPNNSLDLSGKVIVKAELDNDIRLVPIHNEDITYDELVLMMQRVFRGKLTPDMDILMKYKDEDNDLITIFDSSDLAFAMQYCRILKLKILRKPAASSPVEATNIEVGKIRSELIEIRDRVNSILDSLSSSEDKKVLTKVKSSTTASTAIDNDVRASNTPNGLGGNESVANKVEIKSAPPAGHAPSPLPTKEFDPLGQASVAPPTTMDMANSSIGTPTSAQQQQQHQQQQVIQAFQPSTQQPLSAVSVVKNGGHEQQAVTQQQHASSLFDNQGVDPMKQAQSAMMPPTHHLSGIPAPIPQQQQQSRYPVVPSPQQPQQLPQGVPPPIIQSQQQQQQQQVPQAQQGPGYPASSSYQQFATAYSAAQPYTQQPYMSQQPTYGTAPMSSPYGQQTSTDSTGYPSASPQPSVGMSMVPPAATTAPPQPQQQQYQQQQYGTMNPAVRPPAMSAYRPTGPPPPSAGPGGAGGVSNPYSRSAVAPPNAPSAFRPTARRTRSLNDLNTEMNNSIFYYNAHLDDDD</sequence>
<feature type="non-terminal residue" evidence="3">
    <location>
        <position position="1"/>
    </location>
</feature>
<keyword evidence="4" id="KW-1185">Reference proteome</keyword>
<dbReference type="OMA" id="SEYRFGM"/>
<dbReference type="SMART" id="SM00666">
    <property type="entry name" value="PB1"/>
    <property type="match status" value="1"/>
</dbReference>
<proteinExistence type="predicted"/>
<dbReference type="Pfam" id="PF00564">
    <property type="entry name" value="PB1"/>
    <property type="match status" value="1"/>
</dbReference>
<dbReference type="Proteomes" id="UP000094527">
    <property type="component" value="Unassembled WGS sequence"/>
</dbReference>
<dbReference type="CDD" id="cd06401">
    <property type="entry name" value="PB1_TFG"/>
    <property type="match status" value="1"/>
</dbReference>
<dbReference type="Gene3D" id="3.10.20.90">
    <property type="entry name" value="Phosphatidylinositol 3-kinase Catalytic Subunit, Chain A, domain 1"/>
    <property type="match status" value="1"/>
</dbReference>
<feature type="compositionally biased region" description="Low complexity" evidence="1">
    <location>
        <begin position="334"/>
        <end position="344"/>
    </location>
</feature>
<feature type="compositionally biased region" description="Basic and acidic residues" evidence="1">
    <location>
        <begin position="12"/>
        <end position="21"/>
    </location>
</feature>
<dbReference type="OrthoDB" id="1594986at2759"/>
<comment type="caution">
    <text evidence="3">The sequence shown here is derived from an EMBL/GenBank/DDBJ whole genome shotgun (WGS) entry which is preliminary data.</text>
</comment>
<dbReference type="SUPFAM" id="SSF54277">
    <property type="entry name" value="CAD &amp; PB1 domains"/>
    <property type="match status" value="1"/>
</dbReference>
<reference evidence="3 4" key="1">
    <citation type="journal article" date="2016" name="Genome Biol. Evol.">
        <title>Gene Family Evolution Reflects Adaptation to Soil Environmental Stressors in the Genome of the Collembolan Orchesella cincta.</title>
        <authorList>
            <person name="Faddeeva-Vakhrusheva A."/>
            <person name="Derks M.F."/>
            <person name="Anvar S.Y."/>
            <person name="Agamennone V."/>
            <person name="Suring W."/>
            <person name="Smit S."/>
            <person name="van Straalen N.M."/>
            <person name="Roelofs D."/>
        </authorList>
    </citation>
    <scope>NUCLEOTIDE SEQUENCE [LARGE SCALE GENOMIC DNA]</scope>
    <source>
        <tissue evidence="3">Mixed pool</tissue>
    </source>
</reference>
<name>A0A1D2NB45_ORCCI</name>
<protein>
    <submittedName>
        <fullName evidence="3">Protein TFG</fullName>
    </submittedName>
</protein>
<feature type="domain" description="PB1" evidence="2">
    <location>
        <begin position="47"/>
        <end position="130"/>
    </location>
</feature>
<evidence type="ECO:0000256" key="1">
    <source>
        <dbReference type="SAM" id="MobiDB-lite"/>
    </source>
</evidence>
<feature type="region of interest" description="Disordered" evidence="1">
    <location>
        <begin position="314"/>
        <end position="389"/>
    </location>
</feature>
<gene>
    <name evidence="3" type="ORF">Ocin01_04191</name>
</gene>
<feature type="compositionally biased region" description="Low complexity" evidence="1">
    <location>
        <begin position="363"/>
        <end position="386"/>
    </location>
</feature>
<dbReference type="GO" id="GO:0048208">
    <property type="term" value="P:COPII vesicle coating"/>
    <property type="evidence" value="ECO:0007669"/>
    <property type="project" value="InterPro"/>
</dbReference>
<dbReference type="PANTHER" id="PTHR15335">
    <property type="entry name" value="PROTEIN TFG"/>
    <property type="match status" value="1"/>
</dbReference>
<dbReference type="InterPro" id="IPR053793">
    <property type="entry name" value="PB1-like"/>
</dbReference>
<dbReference type="STRING" id="48709.A0A1D2NB45"/>
<dbReference type="InterPro" id="IPR000270">
    <property type="entry name" value="PB1_dom"/>
</dbReference>
<dbReference type="PROSITE" id="PS51745">
    <property type="entry name" value="PB1"/>
    <property type="match status" value="1"/>
</dbReference>
<feature type="compositionally biased region" description="Low complexity" evidence="1">
    <location>
        <begin position="449"/>
        <end position="469"/>
    </location>
</feature>
<dbReference type="InterPro" id="IPR034857">
    <property type="entry name" value="PB1_TFG"/>
</dbReference>
<dbReference type="AlphaFoldDB" id="A0A1D2NB45"/>
<dbReference type="EMBL" id="LJIJ01000109">
    <property type="protein sequence ID" value="ODN02484.1"/>
    <property type="molecule type" value="Genomic_DNA"/>
</dbReference>
<dbReference type="InterPro" id="IPR033512">
    <property type="entry name" value="TFG"/>
</dbReference>
<evidence type="ECO:0000313" key="4">
    <source>
        <dbReference type="Proteomes" id="UP000094527"/>
    </source>
</evidence>
<dbReference type="PANTHER" id="PTHR15335:SF7">
    <property type="entry name" value="PROTEIN TFG"/>
    <property type="match status" value="1"/>
</dbReference>
<feature type="region of interest" description="Disordered" evidence="1">
    <location>
        <begin position="407"/>
        <end position="532"/>
    </location>
</feature>
<organism evidence="3 4">
    <name type="scientific">Orchesella cincta</name>
    <name type="common">Springtail</name>
    <name type="synonym">Podura cincta</name>
    <dbReference type="NCBI Taxonomy" id="48709"/>
    <lineage>
        <taxon>Eukaryota</taxon>
        <taxon>Metazoa</taxon>
        <taxon>Ecdysozoa</taxon>
        <taxon>Arthropoda</taxon>
        <taxon>Hexapoda</taxon>
        <taxon>Collembola</taxon>
        <taxon>Entomobryomorpha</taxon>
        <taxon>Entomobryoidea</taxon>
        <taxon>Orchesellidae</taxon>
        <taxon>Orchesellinae</taxon>
        <taxon>Orchesella</taxon>
    </lineage>
</organism>
<evidence type="ECO:0000313" key="3">
    <source>
        <dbReference type="EMBL" id="ODN02484.1"/>
    </source>
</evidence>
<accession>A0A1D2NB45</accession>
<evidence type="ECO:0000259" key="2">
    <source>
        <dbReference type="PROSITE" id="PS51745"/>
    </source>
</evidence>
<feature type="region of interest" description="Disordered" evidence="1">
    <location>
        <begin position="1"/>
        <end position="39"/>
    </location>
</feature>
<feature type="region of interest" description="Disordered" evidence="1">
    <location>
        <begin position="212"/>
        <end position="263"/>
    </location>
</feature>
<feature type="compositionally biased region" description="Polar residues" evidence="1">
    <location>
        <begin position="243"/>
        <end position="255"/>
    </location>
</feature>
<dbReference type="GO" id="GO:0070971">
    <property type="term" value="C:endoplasmic reticulum exit site"/>
    <property type="evidence" value="ECO:0007669"/>
    <property type="project" value="TreeGrafter"/>
</dbReference>
<feature type="compositionally biased region" description="Polar residues" evidence="1">
    <location>
        <begin position="27"/>
        <end position="39"/>
    </location>
</feature>
<feature type="compositionally biased region" description="Polar residues" evidence="1">
    <location>
        <begin position="407"/>
        <end position="443"/>
    </location>
</feature>
<dbReference type="GO" id="GO:0042802">
    <property type="term" value="F:identical protein binding"/>
    <property type="evidence" value="ECO:0007669"/>
    <property type="project" value="InterPro"/>
</dbReference>